<protein>
    <submittedName>
        <fullName evidence="2">Uncharacterized protein</fullName>
    </submittedName>
</protein>
<dbReference type="EMBL" id="SMAN01000018">
    <property type="protein sequence ID" value="TCT19391.1"/>
    <property type="molecule type" value="Genomic_DNA"/>
</dbReference>
<proteinExistence type="predicted"/>
<comment type="caution">
    <text evidence="2">The sequence shown here is derived from an EMBL/GenBank/DDBJ whole genome shotgun (WGS) entry which is preliminary data.</text>
</comment>
<dbReference type="OrthoDB" id="2926160at2"/>
<reference evidence="2 3" key="1">
    <citation type="submission" date="2019-03" db="EMBL/GenBank/DDBJ databases">
        <title>Genomic Encyclopedia of Type Strains, Phase IV (KMG-IV): sequencing the most valuable type-strain genomes for metagenomic binning, comparative biology and taxonomic classification.</title>
        <authorList>
            <person name="Goeker M."/>
        </authorList>
    </citation>
    <scope>NUCLEOTIDE SEQUENCE [LARGE SCALE GENOMIC DNA]</scope>
    <source>
        <strain evidence="2 3">DSM 25894</strain>
    </source>
</reference>
<dbReference type="RefSeq" id="WP_132372489.1">
    <property type="nucleotide sequence ID" value="NZ_SMAN01000018.1"/>
</dbReference>
<dbReference type="Proteomes" id="UP000294650">
    <property type="component" value="Unassembled WGS sequence"/>
</dbReference>
<name>A0A4R3MVH7_9BACI</name>
<keyword evidence="1" id="KW-0472">Membrane</keyword>
<keyword evidence="1" id="KW-0812">Transmembrane</keyword>
<accession>A0A4R3MVH7</accession>
<evidence type="ECO:0000256" key="1">
    <source>
        <dbReference type="SAM" id="Phobius"/>
    </source>
</evidence>
<gene>
    <name evidence="2" type="ORF">EDD68_11877</name>
</gene>
<evidence type="ECO:0000313" key="2">
    <source>
        <dbReference type="EMBL" id="TCT19391.1"/>
    </source>
</evidence>
<sequence>MNGFKYTFLILSVISQIAGLVFLFINPQKGVLFLVTSVIFVLLLIGLLIHERYKEKEEEDRNDYRDY</sequence>
<organism evidence="2 3">
    <name type="scientific">Melghiribacillus thermohalophilus</name>
    <dbReference type="NCBI Taxonomy" id="1324956"/>
    <lineage>
        <taxon>Bacteria</taxon>
        <taxon>Bacillati</taxon>
        <taxon>Bacillota</taxon>
        <taxon>Bacilli</taxon>
        <taxon>Bacillales</taxon>
        <taxon>Bacillaceae</taxon>
        <taxon>Melghiribacillus</taxon>
    </lineage>
</organism>
<dbReference type="AlphaFoldDB" id="A0A4R3MVH7"/>
<feature type="transmembrane region" description="Helical" evidence="1">
    <location>
        <begin position="31"/>
        <end position="49"/>
    </location>
</feature>
<feature type="transmembrane region" description="Helical" evidence="1">
    <location>
        <begin position="7"/>
        <end position="25"/>
    </location>
</feature>
<keyword evidence="3" id="KW-1185">Reference proteome</keyword>
<keyword evidence="1" id="KW-1133">Transmembrane helix</keyword>
<evidence type="ECO:0000313" key="3">
    <source>
        <dbReference type="Proteomes" id="UP000294650"/>
    </source>
</evidence>